<accession>A0A1R3K4J3</accession>
<evidence type="ECO:0000313" key="11">
    <source>
        <dbReference type="EMBL" id="OMP01976.1"/>
    </source>
</evidence>
<dbReference type="EMBL" id="AWUE01014698">
    <property type="protein sequence ID" value="OMP01976.1"/>
    <property type="molecule type" value="Genomic_DNA"/>
</dbReference>
<dbReference type="STRING" id="93759.A0A1R3K4J3"/>
<keyword evidence="4" id="KW-0479">Metal-binding</keyword>
<sequence length="607" mass="65866">MQGQGSSSNSFQGNFYFNGNPGANQQNVVPNINVSSIHNGQGQNSSMRWIGESSSSLNHTRNHVSNSHQFSGDDLWLSSPSNQSGIGQRFEERHFLDNIGRSNQIGPSNLAGQASSSANNLHRNLDLNAAHDDHHGGGIDQDNGPQLSLGLSRAAGDQVPVSGGSSSASAPVMIYSGIAEYVVEENIGGEGLPSDGRRRLLCKRRAPEIPRAGESSRPSSSVQQPAAAIPSSLNAANYSSLSNRLHGSNNSSGFVSAQAPTPSSFQQIINQNGTGQMDNFERNIRMRRTLMGTQQNTTPANMWSWNSTNSNVQVQTQITSFARFPNTYSAPAPAPAPAMAQPMAHFSSLQPSQWNNNGTSAMTSSWAGLSDNLREALIQEQSLRDYYRRNTMSNHHLTNMQDQHLNLANGNYTNNFGNNIASSSRSTQLPSSSVRNQLVQRLQHLVNEGISHCPIHSGSASSSAARDMEVSVRGGNARPAQRLAGTRAERQGGGHHFENPSQTASQRRSRLVAEVRNALGLVRRGGAFRLEDVMVIDRSFLYGLPELGDTHDAMRLDVDNMSYEEDYANGEELGKLDCGHDFHFSCIKQWLVQKNSCPICKKTALAI</sequence>
<keyword evidence="3" id="KW-0808">Transferase</keyword>
<dbReference type="Proteomes" id="UP000187203">
    <property type="component" value="Unassembled WGS sequence"/>
</dbReference>
<evidence type="ECO:0000256" key="9">
    <source>
        <dbReference type="SAM" id="MobiDB-lite"/>
    </source>
</evidence>
<evidence type="ECO:0000256" key="4">
    <source>
        <dbReference type="ARBA" id="ARBA00022723"/>
    </source>
</evidence>
<dbReference type="Gene3D" id="3.30.40.10">
    <property type="entry name" value="Zinc/RING finger domain, C3HC4 (zinc finger)"/>
    <property type="match status" value="1"/>
</dbReference>
<dbReference type="InterPro" id="IPR013083">
    <property type="entry name" value="Znf_RING/FYVE/PHD"/>
</dbReference>
<protein>
    <recommendedName>
        <fullName evidence="2">RING-type E3 ubiquitin transferase</fullName>
        <ecNumber evidence="2">2.3.2.27</ecNumber>
    </recommendedName>
</protein>
<evidence type="ECO:0000256" key="6">
    <source>
        <dbReference type="ARBA" id="ARBA00022786"/>
    </source>
</evidence>
<dbReference type="EC" id="2.3.2.27" evidence="2"/>
<dbReference type="InterPro" id="IPR001841">
    <property type="entry name" value="Znf_RING"/>
</dbReference>
<evidence type="ECO:0000256" key="3">
    <source>
        <dbReference type="ARBA" id="ARBA00022679"/>
    </source>
</evidence>
<comment type="caution">
    <text evidence="11">The sequence shown here is derived from an EMBL/GenBank/DDBJ whole genome shotgun (WGS) entry which is preliminary data.</text>
</comment>
<dbReference type="AlphaFoldDB" id="A0A1R3K4J3"/>
<name>A0A1R3K4J3_9ROSI</name>
<evidence type="ECO:0000259" key="10">
    <source>
        <dbReference type="PROSITE" id="PS50089"/>
    </source>
</evidence>
<keyword evidence="12" id="KW-1185">Reference proteome</keyword>
<feature type="region of interest" description="Disordered" evidence="9">
    <location>
        <begin position="208"/>
        <end position="228"/>
    </location>
</feature>
<feature type="compositionally biased region" description="Basic and acidic residues" evidence="9">
    <location>
        <begin position="128"/>
        <end position="137"/>
    </location>
</feature>
<feature type="region of interest" description="Disordered" evidence="9">
    <location>
        <begin position="39"/>
        <end position="70"/>
    </location>
</feature>
<feature type="region of interest" description="Disordered" evidence="9">
    <location>
        <begin position="128"/>
        <end position="149"/>
    </location>
</feature>
<evidence type="ECO:0000313" key="12">
    <source>
        <dbReference type="Proteomes" id="UP000187203"/>
    </source>
</evidence>
<feature type="compositionally biased region" description="Basic and acidic residues" evidence="9">
    <location>
        <begin position="487"/>
        <end position="498"/>
    </location>
</feature>
<dbReference type="PANTHER" id="PTHR22937">
    <property type="entry name" value="E3 UBIQUITIN-PROTEIN LIGASE RNF165"/>
    <property type="match status" value="1"/>
</dbReference>
<dbReference type="GO" id="GO:0061630">
    <property type="term" value="F:ubiquitin protein ligase activity"/>
    <property type="evidence" value="ECO:0007669"/>
    <property type="project" value="UniProtKB-EC"/>
</dbReference>
<gene>
    <name evidence="11" type="ORF">COLO4_11444</name>
</gene>
<proteinExistence type="predicted"/>
<evidence type="ECO:0000256" key="7">
    <source>
        <dbReference type="ARBA" id="ARBA00022833"/>
    </source>
</evidence>
<evidence type="ECO:0000256" key="5">
    <source>
        <dbReference type="ARBA" id="ARBA00022771"/>
    </source>
</evidence>
<dbReference type="PROSITE" id="PS50089">
    <property type="entry name" value="ZF_RING_2"/>
    <property type="match status" value="1"/>
</dbReference>
<dbReference type="OrthoDB" id="8062037at2759"/>
<evidence type="ECO:0000256" key="8">
    <source>
        <dbReference type="PROSITE-ProRule" id="PRU00175"/>
    </source>
</evidence>
<dbReference type="SUPFAM" id="SSF57850">
    <property type="entry name" value="RING/U-box"/>
    <property type="match status" value="1"/>
</dbReference>
<keyword evidence="5 8" id="KW-0863">Zinc-finger</keyword>
<dbReference type="InterPro" id="IPR045191">
    <property type="entry name" value="MBR1/2-like"/>
</dbReference>
<evidence type="ECO:0000256" key="1">
    <source>
        <dbReference type="ARBA" id="ARBA00000900"/>
    </source>
</evidence>
<dbReference type="GO" id="GO:0008270">
    <property type="term" value="F:zinc ion binding"/>
    <property type="evidence" value="ECO:0007669"/>
    <property type="project" value="UniProtKB-KW"/>
</dbReference>
<keyword evidence="7" id="KW-0862">Zinc</keyword>
<reference evidence="12" key="1">
    <citation type="submission" date="2013-09" db="EMBL/GenBank/DDBJ databases">
        <title>Corchorus olitorius genome sequencing.</title>
        <authorList>
            <person name="Alam M."/>
            <person name="Haque M.S."/>
            <person name="Islam M.S."/>
            <person name="Emdad E.M."/>
            <person name="Islam M.M."/>
            <person name="Ahmed B."/>
            <person name="Halim A."/>
            <person name="Hossen Q.M.M."/>
            <person name="Hossain M.Z."/>
            <person name="Ahmed R."/>
            <person name="Khan M.M."/>
            <person name="Islam R."/>
            <person name="Rashid M.M."/>
            <person name="Khan S.A."/>
            <person name="Rahman M.S."/>
            <person name="Alam M."/>
            <person name="Yahiya A.S."/>
            <person name="Khan M.S."/>
            <person name="Azam M.S."/>
            <person name="Haque T."/>
            <person name="Lashkar M.Z.H."/>
            <person name="Akhand A.I."/>
            <person name="Morshed G."/>
            <person name="Roy S."/>
            <person name="Uddin K.S."/>
            <person name="Rabeya T."/>
            <person name="Hossain A.S."/>
            <person name="Chowdhury A."/>
            <person name="Snigdha A.R."/>
            <person name="Mortoza M.S."/>
            <person name="Matin S.A."/>
            <person name="Hoque S.M.E."/>
            <person name="Islam M.K."/>
            <person name="Roy D.K."/>
            <person name="Haider R."/>
            <person name="Moosa M.M."/>
            <person name="Elias S.M."/>
            <person name="Hasan A.M."/>
            <person name="Jahan S."/>
            <person name="Shafiuddin M."/>
            <person name="Mahmood N."/>
            <person name="Shommy N.S."/>
        </authorList>
    </citation>
    <scope>NUCLEOTIDE SEQUENCE [LARGE SCALE GENOMIC DNA]</scope>
    <source>
        <strain evidence="12">cv. O-4</strain>
    </source>
</reference>
<feature type="domain" description="RING-type" evidence="10">
    <location>
        <begin position="576"/>
        <end position="601"/>
    </location>
</feature>
<evidence type="ECO:0000256" key="2">
    <source>
        <dbReference type="ARBA" id="ARBA00012483"/>
    </source>
</evidence>
<organism evidence="11 12">
    <name type="scientific">Corchorus olitorius</name>
    <dbReference type="NCBI Taxonomy" id="93759"/>
    <lineage>
        <taxon>Eukaryota</taxon>
        <taxon>Viridiplantae</taxon>
        <taxon>Streptophyta</taxon>
        <taxon>Embryophyta</taxon>
        <taxon>Tracheophyta</taxon>
        <taxon>Spermatophyta</taxon>
        <taxon>Magnoliopsida</taxon>
        <taxon>eudicotyledons</taxon>
        <taxon>Gunneridae</taxon>
        <taxon>Pentapetalae</taxon>
        <taxon>rosids</taxon>
        <taxon>malvids</taxon>
        <taxon>Malvales</taxon>
        <taxon>Malvaceae</taxon>
        <taxon>Grewioideae</taxon>
        <taxon>Apeibeae</taxon>
        <taxon>Corchorus</taxon>
    </lineage>
</organism>
<dbReference type="Pfam" id="PF13639">
    <property type="entry name" value="zf-RING_2"/>
    <property type="match status" value="1"/>
</dbReference>
<dbReference type="PANTHER" id="PTHR22937:SF199">
    <property type="entry name" value="RING-TYPE E3 UBIQUITIN TRANSFERASE"/>
    <property type="match status" value="1"/>
</dbReference>
<keyword evidence="6" id="KW-0833">Ubl conjugation pathway</keyword>
<feature type="region of interest" description="Disordered" evidence="9">
    <location>
        <begin position="453"/>
        <end position="509"/>
    </location>
</feature>
<comment type="catalytic activity">
    <reaction evidence="1">
        <text>S-ubiquitinyl-[E2 ubiquitin-conjugating enzyme]-L-cysteine + [acceptor protein]-L-lysine = [E2 ubiquitin-conjugating enzyme]-L-cysteine + N(6)-ubiquitinyl-[acceptor protein]-L-lysine.</text>
        <dbReference type="EC" id="2.3.2.27"/>
    </reaction>
</comment>